<evidence type="ECO:0000256" key="2">
    <source>
        <dbReference type="ARBA" id="ARBA00023163"/>
    </source>
</evidence>
<reference evidence="4 5" key="1">
    <citation type="submission" date="2013-03" db="EMBL/GenBank/DDBJ databases">
        <title>Draft genome sequence of Gracibacillus halophilus YIM-C55.5, a moderately halophilic and thermophilic organism from the Xiaochaidamu salt lake.</title>
        <authorList>
            <person name="Sugumar T."/>
            <person name="Polireddy D.R."/>
            <person name="Antony A."/>
            <person name="Madhava Y.R."/>
            <person name="Sivakumar N."/>
        </authorList>
    </citation>
    <scope>NUCLEOTIDE SEQUENCE [LARGE SCALE GENOMIC DNA]</scope>
    <source>
        <strain evidence="4 5">YIM-C55.5</strain>
    </source>
</reference>
<dbReference type="CDD" id="cd06170">
    <property type="entry name" value="LuxR_C_like"/>
    <property type="match status" value="1"/>
</dbReference>
<evidence type="ECO:0000259" key="3">
    <source>
        <dbReference type="PROSITE" id="PS50043"/>
    </source>
</evidence>
<name>N4WUU3_9BACI</name>
<organism evidence="4 5">
    <name type="scientific">Gracilibacillus halophilus YIM-C55.5</name>
    <dbReference type="NCBI Taxonomy" id="1308866"/>
    <lineage>
        <taxon>Bacteria</taxon>
        <taxon>Bacillati</taxon>
        <taxon>Bacillota</taxon>
        <taxon>Bacilli</taxon>
        <taxon>Bacillales</taxon>
        <taxon>Bacillaceae</taxon>
        <taxon>Gracilibacillus</taxon>
    </lineage>
</organism>
<sequence length="209" mass="24133">MRIAVMKEPSVYREGLVGVLRSAFPRYETVVMNPQEEEKLSKYIVDLLVVDIDSHHDTIPLIQHYADQGKKIIVWTENLQHPGLVDLFRLQLQGYFFNGMEKDELVHAIQKILIGQPYVHEELSSVLLGTYREINNLKETRPVGVFTNREWEIMGLLTKGYNNEKIGTKLYITEKTVKNHVSSILKKLGVPDRTNAVLTALRNRWFTIS</sequence>
<dbReference type="eggNOG" id="COG2197">
    <property type="taxonomic scope" value="Bacteria"/>
</dbReference>
<gene>
    <name evidence="4" type="ORF">J416_01984</name>
</gene>
<dbReference type="GO" id="GO:0003677">
    <property type="term" value="F:DNA binding"/>
    <property type="evidence" value="ECO:0007669"/>
    <property type="project" value="InterPro"/>
</dbReference>
<dbReference type="PROSITE" id="PS50043">
    <property type="entry name" value="HTH_LUXR_2"/>
    <property type="match status" value="1"/>
</dbReference>
<dbReference type="STRING" id="1308866.J416_01984"/>
<feature type="domain" description="HTH luxR-type" evidence="3">
    <location>
        <begin position="139"/>
        <end position="204"/>
    </location>
</feature>
<dbReference type="InterPro" id="IPR036388">
    <property type="entry name" value="WH-like_DNA-bd_sf"/>
</dbReference>
<comment type="caution">
    <text evidence="4">The sequence shown here is derived from an EMBL/GenBank/DDBJ whole genome shotgun (WGS) entry which is preliminary data.</text>
</comment>
<dbReference type="InterPro" id="IPR016032">
    <property type="entry name" value="Sig_transdc_resp-reg_C-effctor"/>
</dbReference>
<dbReference type="SUPFAM" id="SSF46894">
    <property type="entry name" value="C-terminal effector domain of the bipartite response regulators"/>
    <property type="match status" value="1"/>
</dbReference>
<dbReference type="SMART" id="SM00421">
    <property type="entry name" value="HTH_LUXR"/>
    <property type="match status" value="1"/>
</dbReference>
<dbReference type="PANTHER" id="PTHR45566">
    <property type="entry name" value="HTH-TYPE TRANSCRIPTIONAL REGULATOR YHJB-RELATED"/>
    <property type="match status" value="1"/>
</dbReference>
<dbReference type="GO" id="GO:0006355">
    <property type="term" value="P:regulation of DNA-templated transcription"/>
    <property type="evidence" value="ECO:0007669"/>
    <property type="project" value="InterPro"/>
</dbReference>
<proteinExistence type="predicted"/>
<dbReference type="Proteomes" id="UP000012283">
    <property type="component" value="Unassembled WGS sequence"/>
</dbReference>
<evidence type="ECO:0000313" key="4">
    <source>
        <dbReference type="EMBL" id="ENH98095.1"/>
    </source>
</evidence>
<keyword evidence="5" id="KW-1185">Reference proteome</keyword>
<dbReference type="Pfam" id="PF00196">
    <property type="entry name" value="GerE"/>
    <property type="match status" value="1"/>
</dbReference>
<evidence type="ECO:0000313" key="5">
    <source>
        <dbReference type="Proteomes" id="UP000012283"/>
    </source>
</evidence>
<accession>N4WUU3</accession>
<dbReference type="OrthoDB" id="2814434at2"/>
<evidence type="ECO:0000256" key="1">
    <source>
        <dbReference type="ARBA" id="ARBA00023015"/>
    </source>
</evidence>
<dbReference type="RefSeq" id="WP_003463596.1">
    <property type="nucleotide sequence ID" value="NZ_APML01000006.1"/>
</dbReference>
<dbReference type="PANTHER" id="PTHR45566:SF2">
    <property type="entry name" value="NARL SUBFAMILY"/>
    <property type="match status" value="1"/>
</dbReference>
<protein>
    <submittedName>
        <fullName evidence="4">LuxR family transcriptional regulator</fullName>
    </submittedName>
</protein>
<dbReference type="PROSITE" id="PS00622">
    <property type="entry name" value="HTH_LUXR_1"/>
    <property type="match status" value="1"/>
</dbReference>
<dbReference type="PATRIC" id="fig|1308866.3.peg.403"/>
<dbReference type="Gene3D" id="3.40.50.2300">
    <property type="match status" value="1"/>
</dbReference>
<keyword evidence="2" id="KW-0804">Transcription</keyword>
<dbReference type="AlphaFoldDB" id="N4WUU3"/>
<dbReference type="InterPro" id="IPR051015">
    <property type="entry name" value="EvgA-like"/>
</dbReference>
<keyword evidence="1" id="KW-0805">Transcription regulation</keyword>
<dbReference type="Gene3D" id="1.10.10.10">
    <property type="entry name" value="Winged helix-like DNA-binding domain superfamily/Winged helix DNA-binding domain"/>
    <property type="match status" value="1"/>
</dbReference>
<dbReference type="InterPro" id="IPR000792">
    <property type="entry name" value="Tscrpt_reg_LuxR_C"/>
</dbReference>
<dbReference type="EMBL" id="APML01000006">
    <property type="protein sequence ID" value="ENH98095.1"/>
    <property type="molecule type" value="Genomic_DNA"/>
</dbReference>
<dbReference type="PRINTS" id="PR00038">
    <property type="entry name" value="HTHLUXR"/>
</dbReference>